<organism evidence="2 3">
    <name type="scientific">Cercophora scortea</name>
    <dbReference type="NCBI Taxonomy" id="314031"/>
    <lineage>
        <taxon>Eukaryota</taxon>
        <taxon>Fungi</taxon>
        <taxon>Dikarya</taxon>
        <taxon>Ascomycota</taxon>
        <taxon>Pezizomycotina</taxon>
        <taxon>Sordariomycetes</taxon>
        <taxon>Sordariomycetidae</taxon>
        <taxon>Sordariales</taxon>
        <taxon>Lasiosphaeriaceae</taxon>
        <taxon>Cercophora</taxon>
    </lineage>
</organism>
<keyword evidence="2" id="KW-0378">Hydrolase</keyword>
<dbReference type="Gene3D" id="3.20.20.80">
    <property type="entry name" value="Glycosidases"/>
    <property type="match status" value="1"/>
</dbReference>
<proteinExistence type="predicted"/>
<dbReference type="CDD" id="cd11577">
    <property type="entry name" value="GH71"/>
    <property type="match status" value="1"/>
</dbReference>
<dbReference type="Pfam" id="PF03659">
    <property type="entry name" value="Glyco_hydro_71"/>
    <property type="match status" value="1"/>
</dbReference>
<keyword evidence="1" id="KW-0732">Signal</keyword>
<dbReference type="InterPro" id="IPR005197">
    <property type="entry name" value="Glyco_hydro_71"/>
</dbReference>
<dbReference type="AlphaFoldDB" id="A0AAE0J4A5"/>
<comment type="caution">
    <text evidence="2">The sequence shown here is derived from an EMBL/GenBank/DDBJ whole genome shotgun (WGS) entry which is preliminary data.</text>
</comment>
<protein>
    <submittedName>
        <fullName evidence="2">Glycoside hydrolase family 71 protein</fullName>
    </submittedName>
</protein>
<feature type="signal peptide" evidence="1">
    <location>
        <begin position="1"/>
        <end position="25"/>
    </location>
</feature>
<dbReference type="EMBL" id="JAUEPO010000001">
    <property type="protein sequence ID" value="KAK3336282.1"/>
    <property type="molecule type" value="Genomic_DNA"/>
</dbReference>
<reference evidence="2" key="1">
    <citation type="journal article" date="2023" name="Mol. Phylogenet. Evol.">
        <title>Genome-scale phylogeny and comparative genomics of the fungal order Sordariales.</title>
        <authorList>
            <person name="Hensen N."/>
            <person name="Bonometti L."/>
            <person name="Westerberg I."/>
            <person name="Brannstrom I.O."/>
            <person name="Guillou S."/>
            <person name="Cros-Aarteil S."/>
            <person name="Calhoun S."/>
            <person name="Haridas S."/>
            <person name="Kuo A."/>
            <person name="Mondo S."/>
            <person name="Pangilinan J."/>
            <person name="Riley R."/>
            <person name="LaButti K."/>
            <person name="Andreopoulos B."/>
            <person name="Lipzen A."/>
            <person name="Chen C."/>
            <person name="Yan M."/>
            <person name="Daum C."/>
            <person name="Ng V."/>
            <person name="Clum A."/>
            <person name="Steindorff A."/>
            <person name="Ohm R.A."/>
            <person name="Martin F."/>
            <person name="Silar P."/>
            <person name="Natvig D.O."/>
            <person name="Lalanne C."/>
            <person name="Gautier V."/>
            <person name="Ament-Velasquez S.L."/>
            <person name="Kruys A."/>
            <person name="Hutchinson M.I."/>
            <person name="Powell A.J."/>
            <person name="Barry K."/>
            <person name="Miller A.N."/>
            <person name="Grigoriev I.V."/>
            <person name="Debuchy R."/>
            <person name="Gladieux P."/>
            <person name="Hiltunen Thoren M."/>
            <person name="Johannesson H."/>
        </authorList>
    </citation>
    <scope>NUCLEOTIDE SEQUENCE</scope>
    <source>
        <strain evidence="2">SMH4131-1</strain>
    </source>
</reference>
<name>A0AAE0J4A5_9PEZI</name>
<keyword evidence="3" id="KW-1185">Reference proteome</keyword>
<evidence type="ECO:0000256" key="1">
    <source>
        <dbReference type="SAM" id="SignalP"/>
    </source>
</evidence>
<gene>
    <name evidence="2" type="ORF">B0T19DRAFT_489592</name>
</gene>
<accession>A0AAE0J4A5</accession>
<evidence type="ECO:0000313" key="2">
    <source>
        <dbReference type="EMBL" id="KAK3336282.1"/>
    </source>
</evidence>
<sequence length="454" mass="48010">MHPTMHLLVAIATALAVCIIPPAQAAKEVFAHFLVGNANAFTLADWQHDMQLAKSASIDGFSLNIAAKDPNNGPSLAKAFQAADSLAAGPFKLFLSFDYAAQGAWPKDQVISLIKQYAPHASYFKPNGAGKPLVTTFEGSSSAVDWPGIKAATGCFFIPEWTSIGPSAAATAANNVADGLASWNAWPDGPTNMTTAPDSAFRAALGSKKPYMMPVSPWFYTNLPAFNKNWLWRGDQLWDTRWRQIIALQPDFVQILTWNDLGESHYIGPIRAAPPSGPATALFAAAGAPLNYALQNPHDGWRALLPFYIQQYKTGGRDVKITQEKLVVYYRVNPARACAAAGTTGNNPAFGQTAFPPDRMVADRVFYAALLGAPADVSVSIGGMVYKGSALLSLSAGGASGVYTGSVSFSGRLGAVVVTVSRGGKKIAQVKGPGITTSCQNGVENWNAVALSAP</sequence>
<dbReference type="GO" id="GO:0051118">
    <property type="term" value="F:glucan endo-1,3-alpha-glucosidase activity"/>
    <property type="evidence" value="ECO:0007669"/>
    <property type="project" value="InterPro"/>
</dbReference>
<feature type="chain" id="PRO_5041959607" evidence="1">
    <location>
        <begin position="26"/>
        <end position="454"/>
    </location>
</feature>
<reference evidence="2" key="2">
    <citation type="submission" date="2023-06" db="EMBL/GenBank/DDBJ databases">
        <authorList>
            <consortium name="Lawrence Berkeley National Laboratory"/>
            <person name="Haridas S."/>
            <person name="Hensen N."/>
            <person name="Bonometti L."/>
            <person name="Westerberg I."/>
            <person name="Brannstrom I.O."/>
            <person name="Guillou S."/>
            <person name="Cros-Aarteil S."/>
            <person name="Calhoun S."/>
            <person name="Kuo A."/>
            <person name="Mondo S."/>
            <person name="Pangilinan J."/>
            <person name="Riley R."/>
            <person name="Labutti K."/>
            <person name="Andreopoulos B."/>
            <person name="Lipzen A."/>
            <person name="Chen C."/>
            <person name="Yanf M."/>
            <person name="Daum C."/>
            <person name="Ng V."/>
            <person name="Clum A."/>
            <person name="Steindorff A."/>
            <person name="Ohm R."/>
            <person name="Martin F."/>
            <person name="Silar P."/>
            <person name="Natvig D."/>
            <person name="Lalanne C."/>
            <person name="Gautier V."/>
            <person name="Ament-Velasquez S.L."/>
            <person name="Kruys A."/>
            <person name="Hutchinson M.I."/>
            <person name="Powell A.J."/>
            <person name="Barry K."/>
            <person name="Miller A.N."/>
            <person name="Grigoriev I.V."/>
            <person name="Debuchy R."/>
            <person name="Gladieux P."/>
            <person name="Thoren M.H."/>
            <person name="Johannesson H."/>
        </authorList>
    </citation>
    <scope>NUCLEOTIDE SEQUENCE</scope>
    <source>
        <strain evidence="2">SMH4131-1</strain>
    </source>
</reference>
<evidence type="ECO:0000313" key="3">
    <source>
        <dbReference type="Proteomes" id="UP001286456"/>
    </source>
</evidence>
<dbReference type="Proteomes" id="UP001286456">
    <property type="component" value="Unassembled WGS sequence"/>
</dbReference>